<dbReference type="EMBL" id="WTPX01000099">
    <property type="protein sequence ID" value="NNJ26797.1"/>
    <property type="molecule type" value="Genomic_DNA"/>
</dbReference>
<accession>A0ABX1VG33</accession>
<dbReference type="RefSeq" id="WP_171188165.1">
    <property type="nucleotide sequence ID" value="NZ_WTPX01000099.1"/>
</dbReference>
<evidence type="ECO:0000256" key="2">
    <source>
        <dbReference type="SAM" id="SignalP"/>
    </source>
</evidence>
<feature type="chain" id="PRO_5046915306" evidence="2">
    <location>
        <begin position="42"/>
        <end position="286"/>
    </location>
</feature>
<evidence type="ECO:0000313" key="3">
    <source>
        <dbReference type="EMBL" id="NNJ26797.1"/>
    </source>
</evidence>
<evidence type="ECO:0000256" key="1">
    <source>
        <dbReference type="SAM" id="MobiDB-lite"/>
    </source>
</evidence>
<organism evidence="3 4">
    <name type="scientific">Alienimonas chondri</name>
    <dbReference type="NCBI Taxonomy" id="2681879"/>
    <lineage>
        <taxon>Bacteria</taxon>
        <taxon>Pseudomonadati</taxon>
        <taxon>Planctomycetota</taxon>
        <taxon>Planctomycetia</taxon>
        <taxon>Planctomycetales</taxon>
        <taxon>Planctomycetaceae</taxon>
        <taxon>Alienimonas</taxon>
    </lineage>
</organism>
<name>A0ABX1VG33_9PLAN</name>
<proteinExistence type="predicted"/>
<feature type="signal peptide" evidence="2">
    <location>
        <begin position="1"/>
        <end position="41"/>
    </location>
</feature>
<sequence>MFPTSPSSRSTPPGGLSANRRPGTAWIAAAFVLSAAPFAVAQDAPAPEVYEAGEALPYLGEAPAPSPYAGPVEGPTYDVSTPLPARPGDAEIPGFEEPPEFGEARVPGPPRPGIESPPGTPFFADSEYGARPTLGEPCSPSAGLPHRMEQSNRYGIWFLPKSFNAPNRAVYRPSPFRPRGFGNLFDRPCVTERIDYTPYTVEDLPSRYGPTYYPHFRQNNECLVRPTRHYDKGPHAENATGGCRLGSDCLTPVGHADCPGCRPAGFLKAAHAAPAACQCEACRARH</sequence>
<keyword evidence="2" id="KW-0732">Signal</keyword>
<evidence type="ECO:0000313" key="4">
    <source>
        <dbReference type="Proteomes" id="UP000609651"/>
    </source>
</evidence>
<feature type="region of interest" description="Disordered" evidence="1">
    <location>
        <begin position="1"/>
        <end position="21"/>
    </location>
</feature>
<gene>
    <name evidence="3" type="ORF">LzC2_28910</name>
</gene>
<keyword evidence="4" id="KW-1185">Reference proteome</keyword>
<reference evidence="3 4" key="1">
    <citation type="journal article" date="2020" name="Syst. Appl. Microbiol.">
        <title>Alienimonas chondri sp. nov., a novel planctomycete isolated from the biofilm of the red alga Chondrus crispus.</title>
        <authorList>
            <person name="Vitorino I."/>
            <person name="Albuquerque L."/>
            <person name="Wiegand S."/>
            <person name="Kallscheuer N."/>
            <person name="da Costa M.S."/>
            <person name="Lobo-da-Cunha A."/>
            <person name="Jogler C."/>
            <person name="Lage O.M."/>
        </authorList>
    </citation>
    <scope>NUCLEOTIDE SEQUENCE [LARGE SCALE GENOMIC DNA]</scope>
    <source>
        <strain evidence="3 4">LzC2</strain>
    </source>
</reference>
<comment type="caution">
    <text evidence="3">The sequence shown here is derived from an EMBL/GenBank/DDBJ whole genome shotgun (WGS) entry which is preliminary data.</text>
</comment>
<dbReference type="Proteomes" id="UP000609651">
    <property type="component" value="Unassembled WGS sequence"/>
</dbReference>
<protein>
    <submittedName>
        <fullName evidence="3">Uncharacterized protein</fullName>
    </submittedName>
</protein>
<feature type="compositionally biased region" description="Low complexity" evidence="1">
    <location>
        <begin position="1"/>
        <end position="13"/>
    </location>
</feature>